<dbReference type="GO" id="GO:0008146">
    <property type="term" value="F:sulfotransferase activity"/>
    <property type="evidence" value="ECO:0007669"/>
    <property type="project" value="InterPro"/>
</dbReference>
<protein>
    <submittedName>
        <fullName evidence="4">Sulfotransferase</fullName>
    </submittedName>
</protein>
<dbReference type="InterPro" id="IPR027417">
    <property type="entry name" value="P-loop_NTPase"/>
</dbReference>
<keyword evidence="2" id="KW-0325">Glycoprotein</keyword>
<reference evidence="4 5" key="1">
    <citation type="submission" date="2019-04" db="EMBL/GenBank/DDBJ databases">
        <title>Genome of a novel bacterium Candidatus Jettenia ecosi reconstructed from metagenome of an anammox bioreactor.</title>
        <authorList>
            <person name="Mardanov A.V."/>
            <person name="Beletsky A.V."/>
            <person name="Ravin N.V."/>
            <person name="Botchkova E.A."/>
            <person name="Litti Y.V."/>
            <person name="Nozhevnikova A.N."/>
        </authorList>
    </citation>
    <scope>NUCLEOTIDE SEQUENCE [LARGE SCALE GENOMIC DNA]</scope>
    <source>
        <strain evidence="4">J2</strain>
    </source>
</reference>
<dbReference type="Gene3D" id="3.40.50.300">
    <property type="entry name" value="P-loop containing nucleotide triphosphate hydrolases"/>
    <property type="match status" value="1"/>
</dbReference>
<comment type="caution">
    <text evidence="4">The sequence shown here is derived from an EMBL/GenBank/DDBJ whole genome shotgun (WGS) entry which is preliminary data.</text>
</comment>
<dbReference type="InterPro" id="IPR037359">
    <property type="entry name" value="NST/OST"/>
</dbReference>
<evidence type="ECO:0000313" key="4">
    <source>
        <dbReference type="EMBL" id="TLD40909.1"/>
    </source>
</evidence>
<name>A0A533Q9I6_9BACT</name>
<sequence length="292" mass="33976">MKPNFLVIGAMKSATTSLCELLGDHPEVFICKPKEPEFFCKDTVYKRGWKWYESLFSSALNKIAIGEGTASYTKRLVFPQTAIRIAHDIPDTKLIYIVRHPLERIESHWTHTTLAGVNPALRFCDALRQFPYYIDTSLYFHQISAYRDYFSDDRILVLFFEDFKASPDKVLEQCFRFLGVDPTFQPSNAEKPRNVSGNLADTQMIRAMKQLPQLRSAIKLLPKSMKRPMKRIFQRQINKRPAWDKDTLHWVIDMVAPDAIAFLRHYGKPEDYWKLGDYQESEYPTPPVKLAS</sequence>
<dbReference type="EMBL" id="SULG01000072">
    <property type="protein sequence ID" value="TLD40909.1"/>
    <property type="molecule type" value="Genomic_DNA"/>
</dbReference>
<evidence type="ECO:0000256" key="2">
    <source>
        <dbReference type="ARBA" id="ARBA00023180"/>
    </source>
</evidence>
<organism evidence="4 5">
    <name type="scientific">Candidatus Jettenia ecosi</name>
    <dbReference type="NCBI Taxonomy" id="2494326"/>
    <lineage>
        <taxon>Bacteria</taxon>
        <taxon>Pseudomonadati</taxon>
        <taxon>Planctomycetota</taxon>
        <taxon>Candidatus Brocadiia</taxon>
        <taxon>Candidatus Brocadiales</taxon>
        <taxon>Candidatus Brocadiaceae</taxon>
        <taxon>Candidatus Jettenia</taxon>
    </lineage>
</organism>
<dbReference type="Pfam" id="PF00685">
    <property type="entry name" value="Sulfotransfer_1"/>
    <property type="match status" value="1"/>
</dbReference>
<gene>
    <name evidence="4" type="ORF">JETT_2829</name>
</gene>
<evidence type="ECO:0000313" key="5">
    <source>
        <dbReference type="Proteomes" id="UP000319783"/>
    </source>
</evidence>
<dbReference type="InterPro" id="IPR000863">
    <property type="entry name" value="Sulfotransferase_dom"/>
</dbReference>
<dbReference type="AlphaFoldDB" id="A0A533Q9I6"/>
<feature type="domain" description="Sulfotransferase" evidence="3">
    <location>
        <begin position="3"/>
        <end position="192"/>
    </location>
</feature>
<dbReference type="Proteomes" id="UP000319783">
    <property type="component" value="Unassembled WGS sequence"/>
</dbReference>
<evidence type="ECO:0000259" key="3">
    <source>
        <dbReference type="Pfam" id="PF00685"/>
    </source>
</evidence>
<evidence type="ECO:0000256" key="1">
    <source>
        <dbReference type="ARBA" id="ARBA00022679"/>
    </source>
</evidence>
<dbReference type="PANTHER" id="PTHR10605">
    <property type="entry name" value="HEPARAN SULFATE SULFOTRANSFERASE"/>
    <property type="match status" value="1"/>
</dbReference>
<keyword evidence="1 4" id="KW-0808">Transferase</keyword>
<dbReference type="SUPFAM" id="SSF52540">
    <property type="entry name" value="P-loop containing nucleoside triphosphate hydrolases"/>
    <property type="match status" value="1"/>
</dbReference>
<dbReference type="PANTHER" id="PTHR10605:SF56">
    <property type="entry name" value="BIFUNCTIONAL HEPARAN SULFATE N-DEACETYLASE_N-SULFOTRANSFERASE"/>
    <property type="match status" value="1"/>
</dbReference>
<accession>A0A533Q9I6</accession>
<proteinExistence type="predicted"/>